<sequence length="80" mass="9728">MFIYLIFFNQTWEYNYPFKLIQWIDNCKSTTQDAILGAMTLALLTSLVKICEFVWYRFVPSDKMKEKLKTLRKELNDKYK</sequence>
<name>A0A645JQV6_9ZZZZ</name>
<accession>A0A645JQV6</accession>
<organism evidence="2">
    <name type="scientific">bioreactor metagenome</name>
    <dbReference type="NCBI Taxonomy" id="1076179"/>
    <lineage>
        <taxon>unclassified sequences</taxon>
        <taxon>metagenomes</taxon>
        <taxon>ecological metagenomes</taxon>
    </lineage>
</organism>
<keyword evidence="1" id="KW-0472">Membrane</keyword>
<protein>
    <submittedName>
        <fullName evidence="2">Uncharacterized protein</fullName>
    </submittedName>
</protein>
<comment type="caution">
    <text evidence="2">The sequence shown here is derived from an EMBL/GenBank/DDBJ whole genome shotgun (WGS) entry which is preliminary data.</text>
</comment>
<dbReference type="EMBL" id="VSSQ01140839">
    <property type="protein sequence ID" value="MPN62604.1"/>
    <property type="molecule type" value="Genomic_DNA"/>
</dbReference>
<gene>
    <name evidence="2" type="ORF">SDC9_210356</name>
</gene>
<feature type="transmembrane region" description="Helical" evidence="1">
    <location>
        <begin position="35"/>
        <end position="59"/>
    </location>
</feature>
<evidence type="ECO:0000313" key="2">
    <source>
        <dbReference type="EMBL" id="MPN62604.1"/>
    </source>
</evidence>
<keyword evidence="1" id="KW-0812">Transmembrane</keyword>
<reference evidence="2" key="1">
    <citation type="submission" date="2019-08" db="EMBL/GenBank/DDBJ databases">
        <authorList>
            <person name="Kucharzyk K."/>
            <person name="Murdoch R.W."/>
            <person name="Higgins S."/>
            <person name="Loffler F."/>
        </authorList>
    </citation>
    <scope>NUCLEOTIDE SEQUENCE</scope>
</reference>
<dbReference type="AlphaFoldDB" id="A0A645JQV6"/>
<keyword evidence="1" id="KW-1133">Transmembrane helix</keyword>
<proteinExistence type="predicted"/>
<evidence type="ECO:0000256" key="1">
    <source>
        <dbReference type="SAM" id="Phobius"/>
    </source>
</evidence>